<dbReference type="InterPro" id="IPR052336">
    <property type="entry name" value="MlaD_Phospholipid_Transporter"/>
</dbReference>
<dbReference type="PANTHER" id="PTHR33371">
    <property type="entry name" value="INTERMEMBRANE PHOSPHOLIPID TRANSPORT SYSTEM BINDING PROTEIN MLAD-RELATED"/>
    <property type="match status" value="1"/>
</dbReference>
<gene>
    <name evidence="1" type="ORF">G0K20_22560</name>
</gene>
<evidence type="ECO:0000313" key="1">
    <source>
        <dbReference type="EMBL" id="HAC9456212.1"/>
    </source>
</evidence>
<organism evidence="1">
    <name type="scientific">Salmonella typhimurium</name>
    <dbReference type="NCBI Taxonomy" id="90371"/>
    <lineage>
        <taxon>Bacteria</taxon>
        <taxon>Pseudomonadati</taxon>
        <taxon>Pseudomonadota</taxon>
        <taxon>Gammaproteobacteria</taxon>
        <taxon>Enterobacterales</taxon>
        <taxon>Enterobacteriaceae</taxon>
        <taxon>Salmonella</taxon>
    </lineage>
</organism>
<dbReference type="GO" id="GO:0005543">
    <property type="term" value="F:phospholipid binding"/>
    <property type="evidence" value="ECO:0007669"/>
    <property type="project" value="TreeGrafter"/>
</dbReference>
<dbReference type="EMBL" id="DAANEC010000119">
    <property type="protein sequence ID" value="HAC9456212.1"/>
    <property type="molecule type" value="Genomic_DNA"/>
</dbReference>
<accession>A0A706QQJ3</accession>
<dbReference type="AlphaFoldDB" id="A0A706QQJ3"/>
<protein>
    <submittedName>
        <fullName evidence="1">Outer membrane lipid asymmetry maintenance protein MlaD</fullName>
    </submittedName>
</protein>
<dbReference type="PANTHER" id="PTHR33371:SF4">
    <property type="entry name" value="INTERMEMBRANE PHOSPHOLIPID TRANSPORT SYSTEM BINDING PROTEIN MLAD"/>
    <property type="match status" value="1"/>
</dbReference>
<dbReference type="GO" id="GO:0005548">
    <property type="term" value="F:phospholipid transporter activity"/>
    <property type="evidence" value="ECO:0007669"/>
    <property type="project" value="TreeGrafter"/>
</dbReference>
<comment type="caution">
    <text evidence="1">The sequence shown here is derived from an EMBL/GenBank/DDBJ whole genome shotgun (WGS) entry which is preliminary data.</text>
</comment>
<sequence length="55" mass="6134">MQTKKNEIWVGVFLLVALLAALFVCLKAANVTSMRTEPTYKVYATFDNIGGLKVR</sequence>
<name>A0A706QQJ3_SALTM</name>
<proteinExistence type="predicted"/>
<feature type="non-terminal residue" evidence="1">
    <location>
        <position position="55"/>
    </location>
</feature>
<reference evidence="1" key="1">
    <citation type="journal article" date="2018" name="Genome Biol.">
        <title>SKESA: strategic k-mer extension for scrupulous assemblies.</title>
        <authorList>
            <person name="Souvorov A."/>
            <person name="Agarwala R."/>
            <person name="Lipman D.J."/>
        </authorList>
    </citation>
    <scope>NUCLEOTIDE SEQUENCE</scope>
    <source>
        <strain evidence="1">S01658-15</strain>
    </source>
</reference>
<reference evidence="1" key="2">
    <citation type="submission" date="2019-01" db="EMBL/GenBank/DDBJ databases">
        <authorList>
            <consortium name="NCBI Pathogen Detection Project"/>
        </authorList>
    </citation>
    <scope>NUCLEOTIDE SEQUENCE</scope>
    <source>
        <strain evidence="1">S01658-15</strain>
    </source>
</reference>